<feature type="compositionally biased region" description="Basic and acidic residues" evidence="1">
    <location>
        <begin position="102"/>
        <end position="113"/>
    </location>
</feature>
<dbReference type="AlphaFoldDB" id="A0AAD7JND3"/>
<sequence>MARVNAPLEPKARALRNSVSMKMGSDLRCIGNSRPGCKLTLAKVGASHMLSVVNSRLCLSPTRQACAASDYEEDCTYPMEPALTDPSEADPPESGSSESDSATDRVSARKSADIGRTAIQSSCGRTAGLRDKVLTCIHCEQGNQRRPYAVNPPEVSLRPSAEPPTGLSTAANGCLSAFFDWAYMQCMLPGRGIRHLEGSHARFANQQFREIGGKNKGRK</sequence>
<reference evidence="2" key="1">
    <citation type="submission" date="2023-03" db="EMBL/GenBank/DDBJ databases">
        <title>Massive genome expansion in bonnet fungi (Mycena s.s.) driven by repeated elements and novel gene families across ecological guilds.</title>
        <authorList>
            <consortium name="Lawrence Berkeley National Laboratory"/>
            <person name="Harder C.B."/>
            <person name="Miyauchi S."/>
            <person name="Viragh M."/>
            <person name="Kuo A."/>
            <person name="Thoen E."/>
            <person name="Andreopoulos B."/>
            <person name="Lu D."/>
            <person name="Skrede I."/>
            <person name="Drula E."/>
            <person name="Henrissat B."/>
            <person name="Morin E."/>
            <person name="Kohler A."/>
            <person name="Barry K."/>
            <person name="LaButti K."/>
            <person name="Morin E."/>
            <person name="Salamov A."/>
            <person name="Lipzen A."/>
            <person name="Mereny Z."/>
            <person name="Hegedus B."/>
            <person name="Baldrian P."/>
            <person name="Stursova M."/>
            <person name="Weitz H."/>
            <person name="Taylor A."/>
            <person name="Grigoriev I.V."/>
            <person name="Nagy L.G."/>
            <person name="Martin F."/>
            <person name="Kauserud H."/>
        </authorList>
    </citation>
    <scope>NUCLEOTIDE SEQUENCE</scope>
    <source>
        <strain evidence="2">CBHHK182m</strain>
    </source>
</reference>
<feature type="region of interest" description="Disordered" evidence="1">
    <location>
        <begin position="77"/>
        <end position="113"/>
    </location>
</feature>
<accession>A0AAD7JND3</accession>
<name>A0AAD7JND3_9AGAR</name>
<evidence type="ECO:0000256" key="1">
    <source>
        <dbReference type="SAM" id="MobiDB-lite"/>
    </source>
</evidence>
<protein>
    <submittedName>
        <fullName evidence="2">Uncharacterized protein</fullName>
    </submittedName>
</protein>
<proteinExistence type="predicted"/>
<dbReference type="Proteomes" id="UP001215598">
    <property type="component" value="Unassembled WGS sequence"/>
</dbReference>
<keyword evidence="3" id="KW-1185">Reference proteome</keyword>
<dbReference type="EMBL" id="JARKIB010000024">
    <property type="protein sequence ID" value="KAJ7766096.1"/>
    <property type="molecule type" value="Genomic_DNA"/>
</dbReference>
<comment type="caution">
    <text evidence="2">The sequence shown here is derived from an EMBL/GenBank/DDBJ whole genome shotgun (WGS) entry which is preliminary data.</text>
</comment>
<organism evidence="2 3">
    <name type="scientific">Mycena metata</name>
    <dbReference type="NCBI Taxonomy" id="1033252"/>
    <lineage>
        <taxon>Eukaryota</taxon>
        <taxon>Fungi</taxon>
        <taxon>Dikarya</taxon>
        <taxon>Basidiomycota</taxon>
        <taxon>Agaricomycotina</taxon>
        <taxon>Agaricomycetes</taxon>
        <taxon>Agaricomycetidae</taxon>
        <taxon>Agaricales</taxon>
        <taxon>Marasmiineae</taxon>
        <taxon>Mycenaceae</taxon>
        <taxon>Mycena</taxon>
    </lineage>
</organism>
<evidence type="ECO:0000313" key="2">
    <source>
        <dbReference type="EMBL" id="KAJ7766096.1"/>
    </source>
</evidence>
<evidence type="ECO:0000313" key="3">
    <source>
        <dbReference type="Proteomes" id="UP001215598"/>
    </source>
</evidence>
<gene>
    <name evidence="2" type="ORF">B0H16DRAFT_1453995</name>
</gene>